<dbReference type="AlphaFoldDB" id="A0AAW2DQ43"/>
<protein>
    <submittedName>
        <fullName evidence="2">Uncharacterized protein</fullName>
    </submittedName>
</protein>
<comment type="caution">
    <text evidence="2">The sequence shown here is derived from an EMBL/GenBank/DDBJ whole genome shotgun (WGS) entry which is preliminary data.</text>
</comment>
<dbReference type="EMBL" id="JAZDWU010000002">
    <property type="protein sequence ID" value="KAL0011589.1"/>
    <property type="molecule type" value="Genomic_DNA"/>
</dbReference>
<sequence length="212" mass="25014">MERNIQPREYGWTDSSDSNIIDDLFEEELEPDLLSNEDDEVPFARHKPIVEPNPEDVAAQRGFWNFYAIGFILDHRHTRGQCTHAMDDIELMLYRQRMRIQELHHTQYRFDGLQPQFTNELRAFHNRRRWTTQRPPWQPPPDSNLQWTWIDDNGPFITNGQCSNPQFPDSDFESDTTAIMFNLDSLNETKPESTQNLGWEKGCIPESPTPIH</sequence>
<evidence type="ECO:0000313" key="3">
    <source>
        <dbReference type="Proteomes" id="UP001459277"/>
    </source>
</evidence>
<organism evidence="2 3">
    <name type="scientific">Lithocarpus litseifolius</name>
    <dbReference type="NCBI Taxonomy" id="425828"/>
    <lineage>
        <taxon>Eukaryota</taxon>
        <taxon>Viridiplantae</taxon>
        <taxon>Streptophyta</taxon>
        <taxon>Embryophyta</taxon>
        <taxon>Tracheophyta</taxon>
        <taxon>Spermatophyta</taxon>
        <taxon>Magnoliopsida</taxon>
        <taxon>eudicotyledons</taxon>
        <taxon>Gunneridae</taxon>
        <taxon>Pentapetalae</taxon>
        <taxon>rosids</taxon>
        <taxon>fabids</taxon>
        <taxon>Fagales</taxon>
        <taxon>Fagaceae</taxon>
        <taxon>Lithocarpus</taxon>
    </lineage>
</organism>
<proteinExistence type="predicted"/>
<keyword evidence="3" id="KW-1185">Reference proteome</keyword>
<evidence type="ECO:0000256" key="1">
    <source>
        <dbReference type="SAM" id="MobiDB-lite"/>
    </source>
</evidence>
<evidence type="ECO:0000313" key="2">
    <source>
        <dbReference type="EMBL" id="KAL0011589.1"/>
    </source>
</evidence>
<dbReference type="Proteomes" id="UP001459277">
    <property type="component" value="Unassembled WGS sequence"/>
</dbReference>
<reference evidence="2 3" key="1">
    <citation type="submission" date="2024-01" db="EMBL/GenBank/DDBJ databases">
        <title>A telomere-to-telomere, gap-free genome of sweet tea (Lithocarpus litseifolius).</title>
        <authorList>
            <person name="Zhou J."/>
        </authorList>
    </citation>
    <scope>NUCLEOTIDE SEQUENCE [LARGE SCALE GENOMIC DNA]</scope>
    <source>
        <strain evidence="2">Zhou-2022a</strain>
        <tissue evidence="2">Leaf</tissue>
    </source>
</reference>
<name>A0AAW2DQ43_9ROSI</name>
<accession>A0AAW2DQ43</accession>
<feature type="region of interest" description="Disordered" evidence="1">
    <location>
        <begin position="189"/>
        <end position="212"/>
    </location>
</feature>
<gene>
    <name evidence="2" type="ORF">SO802_006697</name>
</gene>